<dbReference type="PANTHER" id="PTHR43179:SF12">
    <property type="entry name" value="GALACTOFURANOSYLTRANSFERASE GLFT2"/>
    <property type="match status" value="1"/>
</dbReference>
<reference evidence="6 7" key="1">
    <citation type="submission" date="2022-07" db="EMBL/GenBank/DDBJ databases">
        <title>Novel species in genus Aeromicrobium.</title>
        <authorList>
            <person name="Ye L."/>
        </authorList>
    </citation>
    <scope>NUCLEOTIDE SEQUENCE [LARGE SCALE GENOMIC DNA]</scope>
    <source>
        <strain evidence="7">zg-Y50</strain>
    </source>
</reference>
<gene>
    <name evidence="6" type="ORF">NP095_03190</name>
</gene>
<comment type="pathway">
    <text evidence="1">Cell wall biogenesis; cell wall polysaccharide biosynthesis.</text>
</comment>
<evidence type="ECO:0000256" key="3">
    <source>
        <dbReference type="ARBA" id="ARBA00022676"/>
    </source>
</evidence>
<sequence>MSLAVVVVNYGSHELLGTNTAALGEVPVVVVDNLKSAADREAARELAATHDWAFVEAPSNLGFGGGVNLGVHTAAELGHEAVILLNPDARLGAEAIEAIRRGLADDPLALVSPVVATSTGDIYFWGSAVRLDTGRMLRIDDVTSPPPRTWPWISGACMAFTVRLFEAVGGFDEDYFLYWEDVDFSVRAARHGAHLDVLKDVQAIHDENGTQEKLTSRAKSDLYYQYCARNRLLFAARHLGTRDLLVWILKTPRQSWLILMQGGRRQLLQSRSGLRAVSRGTTEGLALAVREVARRMFRRG</sequence>
<dbReference type="PANTHER" id="PTHR43179">
    <property type="entry name" value="RHAMNOSYLTRANSFERASE WBBL"/>
    <property type="match status" value="1"/>
</dbReference>
<keyword evidence="7" id="KW-1185">Reference proteome</keyword>
<dbReference type="Gene3D" id="3.90.550.10">
    <property type="entry name" value="Spore Coat Polysaccharide Biosynthesis Protein SpsA, Chain A"/>
    <property type="match status" value="1"/>
</dbReference>
<organism evidence="6 7">
    <name type="scientific">Aeromicrobium duanguangcaii</name>
    <dbReference type="NCBI Taxonomy" id="2968086"/>
    <lineage>
        <taxon>Bacteria</taxon>
        <taxon>Bacillati</taxon>
        <taxon>Actinomycetota</taxon>
        <taxon>Actinomycetes</taxon>
        <taxon>Propionibacteriales</taxon>
        <taxon>Nocardioidaceae</taxon>
        <taxon>Aeromicrobium</taxon>
    </lineage>
</organism>
<protein>
    <submittedName>
        <fullName evidence="6">Glycosyltransferase family 2 protein</fullName>
    </submittedName>
</protein>
<comment type="similarity">
    <text evidence="2">Belongs to the glycosyltransferase 2 family.</text>
</comment>
<evidence type="ECO:0000313" key="6">
    <source>
        <dbReference type="EMBL" id="UUI69126.1"/>
    </source>
</evidence>
<evidence type="ECO:0000313" key="7">
    <source>
        <dbReference type="Proteomes" id="UP001315860"/>
    </source>
</evidence>
<dbReference type="SUPFAM" id="SSF53448">
    <property type="entry name" value="Nucleotide-diphospho-sugar transferases"/>
    <property type="match status" value="1"/>
</dbReference>
<keyword evidence="4" id="KW-0808">Transferase</keyword>
<dbReference type="InterPro" id="IPR001173">
    <property type="entry name" value="Glyco_trans_2-like"/>
</dbReference>
<evidence type="ECO:0000256" key="4">
    <source>
        <dbReference type="ARBA" id="ARBA00022679"/>
    </source>
</evidence>
<dbReference type="Pfam" id="PF13632">
    <property type="entry name" value="Glyco_trans_2_3"/>
    <property type="match status" value="1"/>
</dbReference>
<keyword evidence="3" id="KW-0328">Glycosyltransferase</keyword>
<dbReference type="EMBL" id="CP101990">
    <property type="protein sequence ID" value="UUI69126.1"/>
    <property type="molecule type" value="Genomic_DNA"/>
</dbReference>
<dbReference type="Proteomes" id="UP001315860">
    <property type="component" value="Chromosome"/>
</dbReference>
<feature type="domain" description="Glycosyltransferase 2-like" evidence="5">
    <location>
        <begin position="82"/>
        <end position="206"/>
    </location>
</feature>
<evidence type="ECO:0000256" key="1">
    <source>
        <dbReference type="ARBA" id="ARBA00004776"/>
    </source>
</evidence>
<name>A0ABY5KJ77_9ACTN</name>
<dbReference type="InterPro" id="IPR029044">
    <property type="entry name" value="Nucleotide-diphossugar_trans"/>
</dbReference>
<accession>A0ABY5KJ77</accession>
<evidence type="ECO:0000256" key="2">
    <source>
        <dbReference type="ARBA" id="ARBA00006739"/>
    </source>
</evidence>
<evidence type="ECO:0000259" key="5">
    <source>
        <dbReference type="Pfam" id="PF13632"/>
    </source>
</evidence>
<dbReference type="RefSeq" id="WP_232417409.1">
    <property type="nucleotide sequence ID" value="NZ_CP101990.1"/>
</dbReference>
<proteinExistence type="inferred from homology"/>